<dbReference type="EMBL" id="AFOC01000060">
    <property type="protein sequence ID" value="EGV50847.1"/>
    <property type="molecule type" value="Genomic_DNA"/>
</dbReference>
<sequence>MADSGRTVAGAKPLLAHGTPHHTDHAQQHQGE</sequence>
<accession>G2DEU0</accession>
<reference evidence="2" key="1">
    <citation type="journal article" date="2011" name="ISME J.">
        <title>The endosymbionts of the deep-sea tubeworms Riftia pachyptila and Tevnia jerichonana share an identical physiology as revealed by proteogenomic analyses.</title>
        <authorList>
            <person name="Gardebrecht A."/>
            <person name="Markert S."/>
            <person name="Felbeck H."/>
            <person name="Thuermer A."/>
            <person name="Albrecht D."/>
            <person name="Wollherr A."/>
            <person name="Kabisch J."/>
            <person name="Lehmann R."/>
            <person name="Daniel R."/>
            <person name="Liesegang H."/>
            <person name="Hecker M."/>
            <person name="Sievert S.M."/>
            <person name="Schweder T."/>
        </authorList>
    </citation>
    <scope>NUCLEOTIDE SEQUENCE [LARGE SCALE GENOMIC DNA]</scope>
</reference>
<feature type="region of interest" description="Disordered" evidence="1">
    <location>
        <begin position="1"/>
        <end position="32"/>
    </location>
</feature>
<evidence type="ECO:0000256" key="1">
    <source>
        <dbReference type="SAM" id="MobiDB-lite"/>
    </source>
</evidence>
<dbReference type="AlphaFoldDB" id="G2DEU0"/>
<protein>
    <submittedName>
        <fullName evidence="2">Uncharacterized protein</fullName>
    </submittedName>
</protein>
<comment type="caution">
    <text evidence="2">The sequence shown here is derived from an EMBL/GenBank/DDBJ whole genome shotgun (WGS) entry which is preliminary data.</text>
</comment>
<evidence type="ECO:0000313" key="3">
    <source>
        <dbReference type="Proteomes" id="UP000004491"/>
    </source>
</evidence>
<organism evidence="2 3">
    <name type="scientific">endosymbiont of Riftia pachyptila</name>
    <name type="common">vent Ph05</name>
    <dbReference type="NCBI Taxonomy" id="1048808"/>
    <lineage>
        <taxon>Bacteria</taxon>
        <taxon>Pseudomonadati</taxon>
        <taxon>Pseudomonadota</taxon>
        <taxon>Gammaproteobacteria</taxon>
        <taxon>sulfur-oxidizing symbionts</taxon>
    </lineage>
</organism>
<name>G2DEU0_9GAMM</name>
<proteinExistence type="predicted"/>
<dbReference type="Proteomes" id="UP000004491">
    <property type="component" value="Unassembled WGS sequence"/>
</dbReference>
<gene>
    <name evidence="2" type="ORF">Rifp1Sym_cg00010</name>
</gene>
<evidence type="ECO:0000313" key="2">
    <source>
        <dbReference type="EMBL" id="EGV50847.1"/>
    </source>
</evidence>
<feature type="compositionally biased region" description="Basic and acidic residues" evidence="1">
    <location>
        <begin position="21"/>
        <end position="32"/>
    </location>
</feature>
<keyword evidence="3" id="KW-1185">Reference proteome</keyword>